<dbReference type="VEuPathDB" id="FungiDB:ASPFODRAFT_63792"/>
<protein>
    <submittedName>
        <fullName evidence="2">Uncharacterized protein</fullName>
    </submittedName>
</protein>
<evidence type="ECO:0000256" key="1">
    <source>
        <dbReference type="SAM" id="MobiDB-lite"/>
    </source>
</evidence>
<accession>A0A1M3T789</accession>
<evidence type="ECO:0000313" key="3">
    <source>
        <dbReference type="Proteomes" id="UP000184063"/>
    </source>
</evidence>
<dbReference type="Proteomes" id="UP000184063">
    <property type="component" value="Unassembled WGS sequence"/>
</dbReference>
<dbReference type="EMBL" id="KV878247">
    <property type="protein sequence ID" value="OJZ82595.1"/>
    <property type="molecule type" value="Genomic_DNA"/>
</dbReference>
<organism evidence="2 3">
    <name type="scientific">Aspergillus luchuensis (strain CBS 106.47)</name>
    <dbReference type="NCBI Taxonomy" id="1137211"/>
    <lineage>
        <taxon>Eukaryota</taxon>
        <taxon>Fungi</taxon>
        <taxon>Dikarya</taxon>
        <taxon>Ascomycota</taxon>
        <taxon>Pezizomycotina</taxon>
        <taxon>Eurotiomycetes</taxon>
        <taxon>Eurotiomycetidae</taxon>
        <taxon>Eurotiales</taxon>
        <taxon>Aspergillaceae</taxon>
        <taxon>Aspergillus</taxon>
        <taxon>Aspergillus subgen. Circumdati</taxon>
    </lineage>
</organism>
<reference evidence="3" key="1">
    <citation type="journal article" date="2017" name="Genome Biol.">
        <title>Comparative genomics reveals high biological diversity and specific adaptations in the industrially and medically important fungal genus Aspergillus.</title>
        <authorList>
            <person name="de Vries R.P."/>
            <person name="Riley R."/>
            <person name="Wiebenga A."/>
            <person name="Aguilar-Osorio G."/>
            <person name="Amillis S."/>
            <person name="Uchima C.A."/>
            <person name="Anderluh G."/>
            <person name="Asadollahi M."/>
            <person name="Askin M."/>
            <person name="Barry K."/>
            <person name="Battaglia E."/>
            <person name="Bayram O."/>
            <person name="Benocci T."/>
            <person name="Braus-Stromeyer S.A."/>
            <person name="Caldana C."/>
            <person name="Canovas D."/>
            <person name="Cerqueira G.C."/>
            <person name="Chen F."/>
            <person name="Chen W."/>
            <person name="Choi C."/>
            <person name="Clum A."/>
            <person name="Dos Santos R.A."/>
            <person name="Damasio A.R."/>
            <person name="Diallinas G."/>
            <person name="Emri T."/>
            <person name="Fekete E."/>
            <person name="Flipphi M."/>
            <person name="Freyberg S."/>
            <person name="Gallo A."/>
            <person name="Gournas C."/>
            <person name="Habgood R."/>
            <person name="Hainaut M."/>
            <person name="Harispe M.L."/>
            <person name="Henrissat B."/>
            <person name="Hilden K.S."/>
            <person name="Hope R."/>
            <person name="Hossain A."/>
            <person name="Karabika E."/>
            <person name="Karaffa L."/>
            <person name="Karanyi Z."/>
            <person name="Krasevec N."/>
            <person name="Kuo A."/>
            <person name="Kusch H."/>
            <person name="LaButti K."/>
            <person name="Lagendijk E.L."/>
            <person name="Lapidus A."/>
            <person name="Levasseur A."/>
            <person name="Lindquist E."/>
            <person name="Lipzen A."/>
            <person name="Logrieco A.F."/>
            <person name="MacCabe A."/>
            <person name="Maekelae M.R."/>
            <person name="Malavazi I."/>
            <person name="Melin P."/>
            <person name="Meyer V."/>
            <person name="Mielnichuk N."/>
            <person name="Miskei M."/>
            <person name="Molnar A.P."/>
            <person name="Mule G."/>
            <person name="Ngan C.Y."/>
            <person name="Orejas M."/>
            <person name="Orosz E."/>
            <person name="Ouedraogo J.P."/>
            <person name="Overkamp K.M."/>
            <person name="Park H.-S."/>
            <person name="Perrone G."/>
            <person name="Piumi F."/>
            <person name="Punt P.J."/>
            <person name="Ram A.F."/>
            <person name="Ramon A."/>
            <person name="Rauscher S."/>
            <person name="Record E."/>
            <person name="Riano-Pachon D.M."/>
            <person name="Robert V."/>
            <person name="Roehrig J."/>
            <person name="Ruller R."/>
            <person name="Salamov A."/>
            <person name="Salih N.S."/>
            <person name="Samson R.A."/>
            <person name="Sandor E."/>
            <person name="Sanguinetti M."/>
            <person name="Schuetze T."/>
            <person name="Sepcic K."/>
            <person name="Shelest E."/>
            <person name="Sherlock G."/>
            <person name="Sophianopoulou V."/>
            <person name="Squina F.M."/>
            <person name="Sun H."/>
            <person name="Susca A."/>
            <person name="Todd R.B."/>
            <person name="Tsang A."/>
            <person name="Unkles S.E."/>
            <person name="van de Wiele N."/>
            <person name="van Rossen-Uffink D."/>
            <person name="Oliveira J.V."/>
            <person name="Vesth T.C."/>
            <person name="Visser J."/>
            <person name="Yu J.-H."/>
            <person name="Zhou M."/>
            <person name="Andersen M.R."/>
            <person name="Archer D.B."/>
            <person name="Baker S.E."/>
            <person name="Benoit I."/>
            <person name="Brakhage A.A."/>
            <person name="Braus G.H."/>
            <person name="Fischer R."/>
            <person name="Frisvad J.C."/>
            <person name="Goldman G.H."/>
            <person name="Houbraken J."/>
            <person name="Oakley B."/>
            <person name="Pocsi I."/>
            <person name="Scazzocchio C."/>
            <person name="Seiboth B."/>
            <person name="vanKuyk P.A."/>
            <person name="Wortman J."/>
            <person name="Dyer P.S."/>
            <person name="Grigoriev I.V."/>
        </authorList>
    </citation>
    <scope>NUCLEOTIDE SEQUENCE [LARGE SCALE GENOMIC DNA]</scope>
    <source>
        <strain evidence="3">CBS 106.47</strain>
    </source>
</reference>
<proteinExistence type="predicted"/>
<gene>
    <name evidence="2" type="ORF">ASPFODRAFT_63792</name>
</gene>
<name>A0A1M3T789_ASPLC</name>
<sequence>MGMLTGSRHTNFAEGGSGPVSAHKASDSCSHHGRGTHDVSIGLVAVGSPSLSPTVENEHAILWHVSEGPTAISALTSLVLTIMSGESGCTVMRPGAMSTWPTAIRNNISTRPEQTGAIKGAPNRWLGMNAWRRALQGCGQQWNYWTRSMLSVPWAFMECALAAATARSI</sequence>
<dbReference type="AlphaFoldDB" id="A0A1M3T789"/>
<feature type="region of interest" description="Disordered" evidence="1">
    <location>
        <begin position="1"/>
        <end position="33"/>
    </location>
</feature>
<evidence type="ECO:0000313" key="2">
    <source>
        <dbReference type="EMBL" id="OJZ82595.1"/>
    </source>
</evidence>